<gene>
    <name evidence="2" type="ORF">MFORT_13283</name>
</gene>
<dbReference type="InterPro" id="IPR027948">
    <property type="entry name" value="DUF4436"/>
</dbReference>
<keyword evidence="1" id="KW-1133">Transmembrane helix</keyword>
<evidence type="ECO:0000256" key="1">
    <source>
        <dbReference type="SAM" id="Phobius"/>
    </source>
</evidence>
<proteinExistence type="predicted"/>
<dbReference type="HOGENOM" id="CLU_058994_0_0_11"/>
<protein>
    <recommendedName>
        <fullName evidence="4">DUF4436 domain-containing protein</fullName>
    </recommendedName>
</protein>
<keyword evidence="1" id="KW-0812">Transmembrane</keyword>
<evidence type="ECO:0000313" key="3">
    <source>
        <dbReference type="Proteomes" id="UP000006043"/>
    </source>
</evidence>
<dbReference type="Proteomes" id="UP000006043">
    <property type="component" value="Unassembled WGS sequence"/>
</dbReference>
<sequence>MLLLSIAASLSLYLIHRNANYSTEFGAVDAADRVNVQVWVGRVDTTSQTMSVEIVAVEPTGALCGPDSSFTRDIVLTTSALGDPITVAKGQTGTDTPRTFAVNGIVTDYPFDRYHSLMTFAARADGASVPVAVTISNADPFFRNTPSADSTTTDPLAEVDIDLTATRSTPTLLFAVFVMVLMLGLAAAAVTASYYILRWRRGLLFPGCSMMAAILFALIPLRNAVPGDPPIGSVIDFASFFIAETVIATALIASVVVGYRVEIANELARTD</sequence>
<evidence type="ECO:0000313" key="2">
    <source>
        <dbReference type="EMBL" id="EJZ13725.1"/>
    </source>
</evidence>
<comment type="caution">
    <text evidence="2">The sequence shown here is derived from an EMBL/GenBank/DDBJ whole genome shotgun (WGS) entry which is preliminary data.</text>
</comment>
<reference evidence="2 3" key="1">
    <citation type="journal article" date="2012" name="J. Bacteriol.">
        <title>Complete Genome Sequence of Mycobacterium fortuitum subsp. fortuitum Type Strain DSM46621.</title>
        <authorList>
            <person name="Ho Y.S."/>
            <person name="Adroub S.A."/>
            <person name="Aleisa F."/>
            <person name="Mahmood H."/>
            <person name="Othoum G."/>
            <person name="Rashid F."/>
            <person name="Zaher M."/>
            <person name="Ali S."/>
            <person name="Bitter W."/>
            <person name="Pain A."/>
            <person name="Abdallah A.M."/>
        </authorList>
    </citation>
    <scope>NUCLEOTIDE SEQUENCE [LARGE SCALE GENOMIC DNA]</scope>
    <source>
        <strain evidence="3">DSM46621</strain>
    </source>
</reference>
<feature type="transmembrane region" description="Helical" evidence="1">
    <location>
        <begin position="172"/>
        <end position="196"/>
    </location>
</feature>
<dbReference type="Pfam" id="PF14494">
    <property type="entry name" value="DUF4436"/>
    <property type="match status" value="1"/>
</dbReference>
<keyword evidence="1" id="KW-0472">Membrane</keyword>
<organism evidence="2 3">
    <name type="scientific">Mycolicibacterium fortuitum subsp. fortuitum DSM 46621 = ATCC 6841 = JCM 6387</name>
    <dbReference type="NCBI Taxonomy" id="1214102"/>
    <lineage>
        <taxon>Bacteria</taxon>
        <taxon>Bacillati</taxon>
        <taxon>Actinomycetota</taxon>
        <taxon>Actinomycetes</taxon>
        <taxon>Mycobacteriales</taxon>
        <taxon>Mycobacteriaceae</taxon>
        <taxon>Mycolicibacterium</taxon>
    </lineage>
</organism>
<dbReference type="AlphaFoldDB" id="K0V811"/>
<name>K0V811_MYCFO</name>
<evidence type="ECO:0008006" key="4">
    <source>
        <dbReference type="Google" id="ProtNLM"/>
    </source>
</evidence>
<accession>K0V811</accession>
<dbReference type="PATRIC" id="fig|1214102.3.peg.2642"/>
<feature type="transmembrane region" description="Helical" evidence="1">
    <location>
        <begin position="203"/>
        <end position="225"/>
    </location>
</feature>
<dbReference type="EMBL" id="ALQB01000047">
    <property type="protein sequence ID" value="EJZ13725.1"/>
    <property type="molecule type" value="Genomic_DNA"/>
</dbReference>
<feature type="transmembrane region" description="Helical" evidence="1">
    <location>
        <begin position="237"/>
        <end position="259"/>
    </location>
</feature>